<proteinExistence type="predicted"/>
<protein>
    <recommendedName>
        <fullName evidence="2">dUTPase-like domain-containing protein</fullName>
    </recommendedName>
</protein>
<dbReference type="OrthoDB" id="10690385at2759"/>
<keyword evidence="4" id="KW-1185">Reference proteome</keyword>
<dbReference type="Pfam" id="PF00692">
    <property type="entry name" value="dUTPase"/>
    <property type="match status" value="1"/>
</dbReference>
<feature type="region of interest" description="Disordered" evidence="1">
    <location>
        <begin position="204"/>
        <end position="268"/>
    </location>
</feature>
<organism evidence="3 4">
    <name type="scientific">Wolfiporia cocos (strain MD-104)</name>
    <name type="common">Brown rot fungus</name>
    <dbReference type="NCBI Taxonomy" id="742152"/>
    <lineage>
        <taxon>Eukaryota</taxon>
        <taxon>Fungi</taxon>
        <taxon>Dikarya</taxon>
        <taxon>Basidiomycota</taxon>
        <taxon>Agaricomycotina</taxon>
        <taxon>Agaricomycetes</taxon>
        <taxon>Polyporales</taxon>
        <taxon>Phaeolaceae</taxon>
        <taxon>Wolfiporia</taxon>
    </lineage>
</organism>
<feature type="region of interest" description="Disordered" evidence="1">
    <location>
        <begin position="786"/>
        <end position="815"/>
    </location>
</feature>
<evidence type="ECO:0000313" key="4">
    <source>
        <dbReference type="Proteomes" id="UP000218811"/>
    </source>
</evidence>
<accession>A0A2H3JIK4</accession>
<dbReference type="SUPFAM" id="SSF51283">
    <property type="entry name" value="dUTPase-like"/>
    <property type="match status" value="1"/>
</dbReference>
<evidence type="ECO:0000259" key="2">
    <source>
        <dbReference type="Pfam" id="PF00692"/>
    </source>
</evidence>
<evidence type="ECO:0000256" key="1">
    <source>
        <dbReference type="SAM" id="MobiDB-lite"/>
    </source>
</evidence>
<dbReference type="EMBL" id="KB467942">
    <property type="protein sequence ID" value="PCH38599.1"/>
    <property type="molecule type" value="Genomic_DNA"/>
</dbReference>
<dbReference type="AlphaFoldDB" id="A0A2H3JIK4"/>
<feature type="region of interest" description="Disordered" evidence="1">
    <location>
        <begin position="1"/>
        <end position="26"/>
    </location>
</feature>
<dbReference type="InterPro" id="IPR036157">
    <property type="entry name" value="dUTPase-like_sf"/>
</dbReference>
<dbReference type="Gene3D" id="2.70.40.10">
    <property type="match status" value="1"/>
</dbReference>
<sequence length="1048" mass="115825">MAHNLEYIRGQQPGGPAHPPHHADEMSVHTLDPFNEAFMDDFGLLSVHDSIHAPTASVRMGTVGVLTPRRSVLSGQPENVSPPTEVLQEAFNLAQNQSNTVRGASQLGPPIQSPLAVQWAFPLNPLSQQFGLACQQIVATMVQTGVWSAEMAGRYLWEAQQVQADALQAGDVASQHSLHSVHATASPAESRFRPVENWVRSVHMGSPGQQSVRGPRPLPTAPARPSPAGTLIPGKDQQQRRKSSRLEKSRSTWAPVLGGEEEQPPMARRDVRLYGEEAQAEGRAQEKQRMAANSRKASKTAAGTVAYDDSSAGLAHTSIRLIHTGFPQDSLSPNLSSNYLSLDIAATSMLRRLEQVYQLLWDAHSRDGIISYAYAQPASPLRGRRQILRLLVAGTTYSVHSTPAFVYASTAQAITTTPHYPSTTRNQQGRRDFIDGVCNHSTELERSGITLASGEGSGAWYRREGTLNDSPSPRTTRRGGQTSYIIETAPTVSSTASRRPLGVISPLGGRCSAGASTHQTNLFRPGYTPPDIWTHAQVVASPAPPPLVRVNTCGAAPPQGTRASMWRPERPPTSQWDAYTLIPEPQPDPRYKSKVREPGDFDSSGFTDWYMWLKLYIDDNAPLLFSDSKRVGTAISMIRGKAVDSWVTAFTREHYLGGQWQISWECFMWELHQKFNDPDLEKKAAVSAEKLSMQAGKGEDYFQELERLLAEAKYDRENQVVHRWITSAIPKEIYSAVHQAFVTATVNDKSQCGYNVKILEDYESWKQVILWTDNVMRRLWDEERLRHGKSADRSTDKGKEHAWQERPKTEPTDEQRANLLKRKCHSCQKAQAEAPGKESPKVLSEIPQEDFVRMVSAWAKEHLEAAKEAGFAPTQNDEPVDGLYGLGTGAPILESVSVPFTSVDSDDDDDGASTCSDDLYVTALEAPPTGAWWEANTVLNYSNINVTYVPMDVDPVETPDVEMADASGVPKKKNKKKVRRRRVKKRTITLDIYLDHPWAIPPEHKSEGTAGYNLYSAEEVLVPNGKCITVDTGIKIRMPAGVYGRIAP</sequence>
<feature type="compositionally biased region" description="Polar residues" evidence="1">
    <location>
        <begin position="467"/>
        <end position="481"/>
    </location>
</feature>
<feature type="domain" description="dUTPase-like" evidence="2">
    <location>
        <begin position="1002"/>
        <end position="1048"/>
    </location>
</feature>
<gene>
    <name evidence="3" type="ORF">WOLCODRAFT_149544</name>
</gene>
<dbReference type="Proteomes" id="UP000218811">
    <property type="component" value="Unassembled WGS sequence"/>
</dbReference>
<feature type="region of interest" description="Disordered" evidence="1">
    <location>
        <begin position="558"/>
        <end position="582"/>
    </location>
</feature>
<evidence type="ECO:0000313" key="3">
    <source>
        <dbReference type="EMBL" id="PCH38599.1"/>
    </source>
</evidence>
<feature type="region of interest" description="Disordered" evidence="1">
    <location>
        <begin position="462"/>
        <end position="481"/>
    </location>
</feature>
<dbReference type="InterPro" id="IPR029054">
    <property type="entry name" value="dUTPase-like"/>
</dbReference>
<feature type="compositionally biased region" description="Pro residues" evidence="1">
    <location>
        <begin position="216"/>
        <end position="225"/>
    </location>
</feature>
<name>A0A2H3JIK4_WOLCO</name>
<dbReference type="STRING" id="742152.A0A2H3JIK4"/>
<reference evidence="3 4" key="1">
    <citation type="journal article" date="2012" name="Science">
        <title>The Paleozoic origin of enzymatic lignin decomposition reconstructed from 31 fungal genomes.</title>
        <authorList>
            <person name="Floudas D."/>
            <person name="Binder M."/>
            <person name="Riley R."/>
            <person name="Barry K."/>
            <person name="Blanchette R.A."/>
            <person name="Henrissat B."/>
            <person name="Martinez A.T."/>
            <person name="Otillar R."/>
            <person name="Spatafora J.W."/>
            <person name="Yadav J.S."/>
            <person name="Aerts A."/>
            <person name="Benoit I."/>
            <person name="Boyd A."/>
            <person name="Carlson A."/>
            <person name="Copeland A."/>
            <person name="Coutinho P.M."/>
            <person name="de Vries R.P."/>
            <person name="Ferreira P."/>
            <person name="Findley K."/>
            <person name="Foster B."/>
            <person name="Gaskell J."/>
            <person name="Glotzer D."/>
            <person name="Gorecki P."/>
            <person name="Heitman J."/>
            <person name="Hesse C."/>
            <person name="Hori C."/>
            <person name="Igarashi K."/>
            <person name="Jurgens J.A."/>
            <person name="Kallen N."/>
            <person name="Kersten P."/>
            <person name="Kohler A."/>
            <person name="Kuees U."/>
            <person name="Kumar T.K.A."/>
            <person name="Kuo A."/>
            <person name="LaButti K."/>
            <person name="Larrondo L.F."/>
            <person name="Lindquist E."/>
            <person name="Ling A."/>
            <person name="Lombard V."/>
            <person name="Lucas S."/>
            <person name="Lundell T."/>
            <person name="Martin R."/>
            <person name="McLaughlin D.J."/>
            <person name="Morgenstern I."/>
            <person name="Morin E."/>
            <person name="Murat C."/>
            <person name="Nagy L.G."/>
            <person name="Nolan M."/>
            <person name="Ohm R.A."/>
            <person name="Patyshakuliyeva A."/>
            <person name="Rokas A."/>
            <person name="Ruiz-Duenas F.J."/>
            <person name="Sabat G."/>
            <person name="Salamov A."/>
            <person name="Samejima M."/>
            <person name="Schmutz J."/>
            <person name="Slot J.C."/>
            <person name="St John F."/>
            <person name="Stenlid J."/>
            <person name="Sun H."/>
            <person name="Sun S."/>
            <person name="Syed K."/>
            <person name="Tsang A."/>
            <person name="Wiebenga A."/>
            <person name="Young D."/>
            <person name="Pisabarro A."/>
            <person name="Eastwood D.C."/>
            <person name="Martin F."/>
            <person name="Cullen D."/>
            <person name="Grigoriev I.V."/>
            <person name="Hibbett D.S."/>
        </authorList>
    </citation>
    <scope>NUCLEOTIDE SEQUENCE [LARGE SCALE GENOMIC DNA]</scope>
    <source>
        <strain evidence="3 4">MD-104</strain>
    </source>
</reference>